<evidence type="ECO:0000256" key="3">
    <source>
        <dbReference type="ARBA" id="ARBA00006179"/>
    </source>
</evidence>
<dbReference type="AlphaFoldDB" id="A0A8J2WU05"/>
<dbReference type="Proteomes" id="UP000789595">
    <property type="component" value="Unassembled WGS sequence"/>
</dbReference>
<proteinExistence type="inferred from homology"/>
<gene>
    <name evidence="7" type="ORF">PECAL_2P13000</name>
</gene>
<evidence type="ECO:0000313" key="8">
    <source>
        <dbReference type="Proteomes" id="UP000789595"/>
    </source>
</evidence>
<keyword evidence="5" id="KW-0408">Iron</keyword>
<reference evidence="7" key="1">
    <citation type="submission" date="2021-11" db="EMBL/GenBank/DDBJ databases">
        <authorList>
            <consortium name="Genoscope - CEA"/>
            <person name="William W."/>
        </authorList>
    </citation>
    <scope>NUCLEOTIDE SEQUENCE</scope>
</reference>
<dbReference type="Gene3D" id="3.40.50.11860">
    <property type="entry name" value="Diphthamide synthesis DPH1/DPH2 domain 3"/>
    <property type="match status" value="1"/>
</dbReference>
<organism evidence="7 8">
    <name type="scientific">Pelagomonas calceolata</name>
    <dbReference type="NCBI Taxonomy" id="35677"/>
    <lineage>
        <taxon>Eukaryota</taxon>
        <taxon>Sar</taxon>
        <taxon>Stramenopiles</taxon>
        <taxon>Ochrophyta</taxon>
        <taxon>Pelagophyceae</taxon>
        <taxon>Pelagomonadales</taxon>
        <taxon>Pelagomonadaceae</taxon>
        <taxon>Pelagomonas</taxon>
    </lineage>
</organism>
<comment type="similarity">
    <text evidence="3">Belongs to the DPH1/DPH2 family. DPH2 subfamily.</text>
</comment>
<evidence type="ECO:0000256" key="4">
    <source>
        <dbReference type="ARBA" id="ARBA00022723"/>
    </source>
</evidence>
<evidence type="ECO:0000313" key="7">
    <source>
        <dbReference type="EMBL" id="CAH0368242.1"/>
    </source>
</evidence>
<comment type="cofactor">
    <cofactor evidence="1">
        <name>[4Fe-4S] cluster</name>
        <dbReference type="ChEBI" id="CHEBI:49883"/>
    </cofactor>
</comment>
<dbReference type="FunFam" id="3.40.50.11860:FF:000001">
    <property type="entry name" value="2-(3-amino-3-carboxypropyl)histidine synthase subunit 2"/>
    <property type="match status" value="1"/>
</dbReference>
<comment type="pathway">
    <text evidence="2">Protein modification; peptidyl-diphthamide biosynthesis.</text>
</comment>
<dbReference type="EMBL" id="CAKKNE010000002">
    <property type="protein sequence ID" value="CAH0368242.1"/>
    <property type="molecule type" value="Genomic_DNA"/>
</dbReference>
<keyword evidence="8" id="KW-1185">Reference proteome</keyword>
<evidence type="ECO:0000256" key="2">
    <source>
        <dbReference type="ARBA" id="ARBA00005156"/>
    </source>
</evidence>
<dbReference type="Pfam" id="PF01866">
    <property type="entry name" value="Diphthamide_syn"/>
    <property type="match status" value="1"/>
</dbReference>
<dbReference type="OrthoDB" id="449241at2759"/>
<dbReference type="PANTHER" id="PTHR10762:SF2">
    <property type="entry name" value="2-(3-AMINO-3-CARBOXYPROPYL)HISTIDINE SYNTHASE SUBUNIT 2"/>
    <property type="match status" value="1"/>
</dbReference>
<dbReference type="InterPro" id="IPR042263">
    <property type="entry name" value="DPH1/DPH2_1"/>
</dbReference>
<evidence type="ECO:0000256" key="6">
    <source>
        <dbReference type="ARBA" id="ARBA00023014"/>
    </source>
</evidence>
<keyword evidence="6" id="KW-0411">Iron-sulfur</keyword>
<dbReference type="InterPro" id="IPR042265">
    <property type="entry name" value="DPH1/DPH2_3"/>
</dbReference>
<dbReference type="UniPathway" id="UPA00559"/>
<dbReference type="Gene3D" id="3.40.50.11840">
    <property type="entry name" value="Diphthamide synthesis DPH1/DPH2 domain 1"/>
    <property type="match status" value="1"/>
</dbReference>
<dbReference type="PANTHER" id="PTHR10762">
    <property type="entry name" value="DIPHTHAMIDE BIOSYNTHESIS PROTEIN"/>
    <property type="match status" value="1"/>
</dbReference>
<keyword evidence="4" id="KW-0479">Metal-binding</keyword>
<dbReference type="SFLD" id="SFLDS00032">
    <property type="entry name" value="Radical_SAM_3-amino-3-carboxyp"/>
    <property type="match status" value="1"/>
</dbReference>
<sequence length="446" mass="46387">MATTSRDFEFDRIEAFVKKHGATVLALQFPAHLLGEAPAVATALAARLGAAPEIYVLGDPVPRGAVDCVGAAHVDADALVKCGADCLTPPPDGAPPTLFVRGPAAAVDVAGVARHIEELLIEEGPVLLLVAPEHADFGGALAAELEPRVGPCAASSLPAHVYDEAGPSSPFVVAGLGTDCADEADFRRRRVAFVGAAGPLRDAVALRAAACACFVAVDPTGGGEDADALASRATRALARRRHALGRARQASRWGVVVAGAGRIAESARAARACDALIRETGRASYVIAVGPITPAKLANFAELEALCIVGADVETLEIYGREVAVPLVAASELAVCLDRSRWLPEDAPFYSCDLADLAIDSEDHDSDDAPDFDLASGQFERPRVDLAYEPDQQGEIVKWTSAAAEYLHGRDWQGLEVRRGETEVHVAAAGRTGVASGYAEEPDAAG</sequence>
<dbReference type="GO" id="GO:0017183">
    <property type="term" value="P:protein histidyl modification to diphthamide"/>
    <property type="evidence" value="ECO:0007669"/>
    <property type="project" value="UniProtKB-UniPathway"/>
</dbReference>
<dbReference type="InterPro" id="IPR016435">
    <property type="entry name" value="DPH1/DPH2"/>
</dbReference>
<name>A0A8J2WU05_9STRA</name>
<dbReference type="GO" id="GO:0051536">
    <property type="term" value="F:iron-sulfur cluster binding"/>
    <property type="evidence" value="ECO:0007669"/>
    <property type="project" value="UniProtKB-KW"/>
</dbReference>
<dbReference type="GO" id="GO:0046872">
    <property type="term" value="F:metal ion binding"/>
    <property type="evidence" value="ECO:0007669"/>
    <property type="project" value="UniProtKB-KW"/>
</dbReference>
<dbReference type="NCBIfam" id="TIGR00322">
    <property type="entry name" value="diphth2_R"/>
    <property type="match status" value="1"/>
</dbReference>
<dbReference type="GO" id="GO:0090560">
    <property type="term" value="F:2-(3-amino-3-carboxypropyl)histidine synthase activity"/>
    <property type="evidence" value="ECO:0007669"/>
    <property type="project" value="InterPro"/>
</dbReference>
<evidence type="ECO:0000256" key="1">
    <source>
        <dbReference type="ARBA" id="ARBA00001966"/>
    </source>
</evidence>
<protein>
    <submittedName>
        <fullName evidence="7">Uncharacterized protein</fullName>
    </submittedName>
</protein>
<comment type="caution">
    <text evidence="7">The sequence shown here is derived from an EMBL/GenBank/DDBJ whole genome shotgun (WGS) entry which is preliminary data.</text>
</comment>
<accession>A0A8J2WU05</accession>
<evidence type="ECO:0000256" key="5">
    <source>
        <dbReference type="ARBA" id="ARBA00023004"/>
    </source>
</evidence>